<comment type="function">
    <text evidence="1">Could be involved in insertion of integral membrane proteins into the membrane.</text>
</comment>
<accession>A0A7G7GEH1</accession>
<evidence type="ECO:0000313" key="2">
    <source>
        <dbReference type="EMBL" id="QNF35555.1"/>
    </source>
</evidence>
<name>A0A7G7GEH1_9BACT</name>
<dbReference type="InterPro" id="IPR002696">
    <property type="entry name" value="Membr_insert_effic_factor_YidD"/>
</dbReference>
<keyword evidence="1" id="KW-1003">Cell membrane</keyword>
<evidence type="ECO:0000256" key="1">
    <source>
        <dbReference type="HAMAP-Rule" id="MF_00386"/>
    </source>
</evidence>
<proteinExistence type="inferred from homology"/>
<comment type="similarity">
    <text evidence="1">Belongs to the UPF0161 family.</text>
</comment>
<protein>
    <recommendedName>
        <fullName evidence="1">Putative membrane protein insertion efficiency factor</fullName>
    </recommendedName>
</protein>
<dbReference type="EMBL" id="CP055156">
    <property type="protein sequence ID" value="QNF35555.1"/>
    <property type="molecule type" value="Genomic_DNA"/>
</dbReference>
<keyword evidence="3" id="KW-1185">Reference proteome</keyword>
<dbReference type="AlphaFoldDB" id="A0A7G7GEH1"/>
<dbReference type="GO" id="GO:0005886">
    <property type="term" value="C:plasma membrane"/>
    <property type="evidence" value="ECO:0007669"/>
    <property type="project" value="UniProtKB-SubCell"/>
</dbReference>
<dbReference type="Proteomes" id="UP000515237">
    <property type="component" value="Chromosome"/>
</dbReference>
<reference evidence="2 3" key="1">
    <citation type="journal article" date="2018" name="Int. J. Syst. Evol. Microbiol.">
        <title>Adhaeribacter swui sp. nov., isolated from wet mud.</title>
        <authorList>
            <person name="Kim D.U."/>
            <person name="Kim K.W."/>
            <person name="Kang M.S."/>
            <person name="Kim J.Y."/>
            <person name="Jang J.H."/>
            <person name="Kim M.K."/>
        </authorList>
    </citation>
    <scope>NUCLEOTIDE SEQUENCE [LARGE SCALE GENOMIC DNA]</scope>
    <source>
        <strain evidence="2 3">KCTC 52873</strain>
    </source>
</reference>
<keyword evidence="1" id="KW-0472">Membrane</keyword>
<gene>
    <name evidence="2" type="primary">yidD</name>
    <name evidence="2" type="ORF">HUW51_23650</name>
</gene>
<dbReference type="SMART" id="SM01234">
    <property type="entry name" value="Haemolytic"/>
    <property type="match status" value="1"/>
</dbReference>
<dbReference type="RefSeq" id="WP_185272046.1">
    <property type="nucleotide sequence ID" value="NZ_CP055156.1"/>
</dbReference>
<sequence>MKILQYFLLSLVWVYQRVLSPLKPPSCRFTPTCSEYAAQALHKHGPITGTKLAIRRLAKCHPWGDSGYDPVP</sequence>
<dbReference type="HAMAP" id="MF_00386">
    <property type="entry name" value="UPF0161_YidD"/>
    <property type="match status" value="1"/>
</dbReference>
<dbReference type="KEGG" id="aswu:HUW51_23650"/>
<dbReference type="Pfam" id="PF01809">
    <property type="entry name" value="YidD"/>
    <property type="match status" value="1"/>
</dbReference>
<evidence type="ECO:0000313" key="3">
    <source>
        <dbReference type="Proteomes" id="UP000515237"/>
    </source>
</evidence>
<dbReference type="PANTHER" id="PTHR33383:SF1">
    <property type="entry name" value="MEMBRANE PROTEIN INSERTION EFFICIENCY FACTOR-RELATED"/>
    <property type="match status" value="1"/>
</dbReference>
<comment type="subcellular location">
    <subcellularLocation>
        <location evidence="1">Cell membrane</location>
        <topology evidence="1">Peripheral membrane protein</topology>
        <orientation evidence="1">Cytoplasmic side</orientation>
    </subcellularLocation>
</comment>
<organism evidence="2 3">
    <name type="scientific">Adhaeribacter swui</name>
    <dbReference type="NCBI Taxonomy" id="2086471"/>
    <lineage>
        <taxon>Bacteria</taxon>
        <taxon>Pseudomonadati</taxon>
        <taxon>Bacteroidota</taxon>
        <taxon>Cytophagia</taxon>
        <taxon>Cytophagales</taxon>
        <taxon>Hymenobacteraceae</taxon>
        <taxon>Adhaeribacter</taxon>
    </lineage>
</organism>
<dbReference type="NCBIfam" id="TIGR00278">
    <property type="entry name" value="membrane protein insertion efficiency factor YidD"/>
    <property type="match status" value="1"/>
</dbReference>
<dbReference type="PANTHER" id="PTHR33383">
    <property type="entry name" value="MEMBRANE PROTEIN INSERTION EFFICIENCY FACTOR-RELATED"/>
    <property type="match status" value="1"/>
</dbReference>